<keyword evidence="1" id="KW-0472">Membrane</keyword>
<organism evidence="3 4">
    <name type="scientific">Rhizopogon vinicolor AM-OR11-026</name>
    <dbReference type="NCBI Taxonomy" id="1314800"/>
    <lineage>
        <taxon>Eukaryota</taxon>
        <taxon>Fungi</taxon>
        <taxon>Dikarya</taxon>
        <taxon>Basidiomycota</taxon>
        <taxon>Agaricomycotina</taxon>
        <taxon>Agaricomycetes</taxon>
        <taxon>Agaricomycetidae</taxon>
        <taxon>Boletales</taxon>
        <taxon>Suillineae</taxon>
        <taxon>Rhizopogonaceae</taxon>
        <taxon>Rhizopogon</taxon>
    </lineage>
</organism>
<keyword evidence="1" id="KW-0812">Transmembrane</keyword>
<protein>
    <recommendedName>
        <fullName evidence="2">DUF6533 domain-containing protein</fullName>
    </recommendedName>
</protein>
<dbReference type="Pfam" id="PF20151">
    <property type="entry name" value="DUF6533"/>
    <property type="match status" value="1"/>
</dbReference>
<feature type="transmembrane region" description="Helical" evidence="1">
    <location>
        <begin position="20"/>
        <end position="37"/>
    </location>
</feature>
<sequence length="286" mass="32624">MTTPSVPQDALLMALWSNQLNSLVYVAVAALCTYDLMLRFQEEVAFLHQAKWNVAKLLYVSARYMPVLMAPLLIASNQVFNVEDVNCQILGNLALVSSIITLFAAESIFLLRTCAMWLTKPYIRYVLLIFIVAVSITNLIIFLGQDKFISDVSACKSFGQPLLWAIILEFLVLELALIILTVLRCTKDRGSTLVEPLLVLLLRHNIFYYSCGFLLSIVNALCMWRLNVDYAYPRCLFTVQITMHTILATRMQYQLWEADRARRCYQSEQYPTSLLFVHPTDVIIAS</sequence>
<dbReference type="OrthoDB" id="2645170at2759"/>
<gene>
    <name evidence="3" type="ORF">K503DRAFT_770137</name>
</gene>
<dbReference type="EMBL" id="KV448277">
    <property type="protein sequence ID" value="OAX38788.1"/>
    <property type="molecule type" value="Genomic_DNA"/>
</dbReference>
<dbReference type="InterPro" id="IPR045340">
    <property type="entry name" value="DUF6533"/>
</dbReference>
<keyword evidence="4" id="KW-1185">Reference proteome</keyword>
<feature type="transmembrane region" description="Helical" evidence="1">
    <location>
        <begin position="162"/>
        <end position="185"/>
    </location>
</feature>
<proteinExistence type="predicted"/>
<evidence type="ECO:0000313" key="3">
    <source>
        <dbReference type="EMBL" id="OAX38788.1"/>
    </source>
</evidence>
<dbReference type="Proteomes" id="UP000092154">
    <property type="component" value="Unassembled WGS sequence"/>
</dbReference>
<feature type="transmembrane region" description="Helical" evidence="1">
    <location>
        <begin position="89"/>
        <end position="110"/>
    </location>
</feature>
<feature type="transmembrane region" description="Helical" evidence="1">
    <location>
        <begin position="206"/>
        <end position="226"/>
    </location>
</feature>
<dbReference type="InParanoid" id="A0A1B7N1Q2"/>
<evidence type="ECO:0000313" key="4">
    <source>
        <dbReference type="Proteomes" id="UP000092154"/>
    </source>
</evidence>
<feature type="transmembrane region" description="Helical" evidence="1">
    <location>
        <begin position="122"/>
        <end position="142"/>
    </location>
</feature>
<reference evidence="3 4" key="1">
    <citation type="submission" date="2016-06" db="EMBL/GenBank/DDBJ databases">
        <title>Comparative genomics of the ectomycorrhizal sister species Rhizopogon vinicolor and Rhizopogon vesiculosus (Basidiomycota: Boletales) reveals a divergence of the mating type B locus.</title>
        <authorList>
            <consortium name="DOE Joint Genome Institute"/>
            <person name="Mujic A.B."/>
            <person name="Kuo A."/>
            <person name="Tritt A."/>
            <person name="Lipzen A."/>
            <person name="Chen C."/>
            <person name="Johnson J."/>
            <person name="Sharma A."/>
            <person name="Barry K."/>
            <person name="Grigoriev I.V."/>
            <person name="Spatafora J.W."/>
        </authorList>
    </citation>
    <scope>NUCLEOTIDE SEQUENCE [LARGE SCALE GENOMIC DNA]</scope>
    <source>
        <strain evidence="3 4">AM-OR11-026</strain>
    </source>
</reference>
<dbReference type="STRING" id="1314800.A0A1B7N1Q2"/>
<feature type="transmembrane region" description="Helical" evidence="1">
    <location>
        <begin position="57"/>
        <end position="77"/>
    </location>
</feature>
<name>A0A1B7N1Q2_9AGAM</name>
<keyword evidence="1" id="KW-1133">Transmembrane helix</keyword>
<accession>A0A1B7N1Q2</accession>
<dbReference type="AlphaFoldDB" id="A0A1B7N1Q2"/>
<feature type="domain" description="DUF6533" evidence="2">
    <location>
        <begin position="24"/>
        <end position="68"/>
    </location>
</feature>
<evidence type="ECO:0000259" key="2">
    <source>
        <dbReference type="Pfam" id="PF20151"/>
    </source>
</evidence>
<evidence type="ECO:0000256" key="1">
    <source>
        <dbReference type="SAM" id="Phobius"/>
    </source>
</evidence>